<evidence type="ECO:0000313" key="4">
    <source>
        <dbReference type="Proteomes" id="UP000747110"/>
    </source>
</evidence>
<feature type="region of interest" description="Disordered" evidence="1">
    <location>
        <begin position="516"/>
        <end position="609"/>
    </location>
</feature>
<feature type="region of interest" description="Disordered" evidence="1">
    <location>
        <begin position="111"/>
        <end position="160"/>
    </location>
</feature>
<evidence type="ECO:0000313" key="2">
    <source>
        <dbReference type="EMBL" id="GIL73110.1"/>
    </source>
</evidence>
<dbReference type="Proteomes" id="UP000722791">
    <property type="component" value="Unassembled WGS sequence"/>
</dbReference>
<organism evidence="2 4">
    <name type="scientific">Volvox reticuliferus</name>
    <dbReference type="NCBI Taxonomy" id="1737510"/>
    <lineage>
        <taxon>Eukaryota</taxon>
        <taxon>Viridiplantae</taxon>
        <taxon>Chlorophyta</taxon>
        <taxon>core chlorophytes</taxon>
        <taxon>Chlorophyceae</taxon>
        <taxon>CS clade</taxon>
        <taxon>Chlamydomonadales</taxon>
        <taxon>Volvocaceae</taxon>
        <taxon>Volvox</taxon>
    </lineage>
</organism>
<evidence type="ECO:0000256" key="1">
    <source>
        <dbReference type="SAM" id="MobiDB-lite"/>
    </source>
</evidence>
<dbReference type="EMBL" id="BNCQ01000006">
    <property type="protein sequence ID" value="GIL99583.1"/>
    <property type="molecule type" value="Genomic_DNA"/>
</dbReference>
<feature type="region of interest" description="Disordered" evidence="1">
    <location>
        <begin position="340"/>
        <end position="393"/>
    </location>
</feature>
<accession>A0A8J4FJA6</accession>
<feature type="compositionally biased region" description="Low complexity" evidence="1">
    <location>
        <begin position="516"/>
        <end position="527"/>
    </location>
</feature>
<feature type="region of interest" description="Disordered" evidence="1">
    <location>
        <begin position="168"/>
        <end position="187"/>
    </location>
</feature>
<protein>
    <submittedName>
        <fullName evidence="2">Uncharacterized protein</fullName>
    </submittedName>
</protein>
<feature type="compositionally biased region" description="Low complexity" evidence="1">
    <location>
        <begin position="27"/>
        <end position="39"/>
    </location>
</feature>
<evidence type="ECO:0000313" key="3">
    <source>
        <dbReference type="EMBL" id="GIL99583.1"/>
    </source>
</evidence>
<gene>
    <name evidence="2" type="ORF">Vretifemale_3324</name>
    <name evidence="3" type="ORF">Vretimale_4721</name>
</gene>
<feature type="region of interest" description="Disordered" evidence="1">
    <location>
        <begin position="230"/>
        <end position="269"/>
    </location>
</feature>
<proteinExistence type="predicted"/>
<feature type="region of interest" description="Disordered" evidence="1">
    <location>
        <begin position="1"/>
        <end position="39"/>
    </location>
</feature>
<keyword evidence="4" id="KW-1185">Reference proteome</keyword>
<feature type="compositionally biased region" description="Polar residues" evidence="1">
    <location>
        <begin position="150"/>
        <end position="160"/>
    </location>
</feature>
<dbReference type="Proteomes" id="UP000747110">
    <property type="component" value="Unassembled WGS sequence"/>
</dbReference>
<name>A0A8J4FJA6_9CHLO</name>
<sequence>MSNYQSHDGLPMGCVERSSHLEEYTRSRPASAGSRPRSLLNKMANAAAAVQLDDADAEPADAEPWVLEGWGDGPSVSEAAQQAALRLGPYIKNVPTTLVGLGAGGGRRVLSAGHQGRGPLKVSEARRKPGVGAPFSQGDRRSSGPAALVTGTQGATTTLRRTAMQRNLDVGDESDVEPSVPMSAGAGASAAGSYAYAGPPPHGRITPAQRAGAALRQQTVQQVMQNTPNAGTRLGRRETAAGTTLTPPGPTQPFPVTVESSAGGSPRHRSVSAETYLTGIHGAGGNPAPVPNGSGRPVPSGCLGPSSAATVHGHPPLPPQHLPNHIEPLGATIVHAACGRSTAGPSDPGMAPADRPSSGTVGAVEHAPARSSSFSACANTQSPSLHDHHDSHQLPGTSHAITGAVAAAVATTAGASQLSSGSLLTAPVGQPGTPLLPGLFLAGRRGSSFRTDASGLSGWDPEAPAIPQQPSPGTALQAGANVSLWIGPTVTGVGIAGGVQAVQASGVAAAAGSVTAGRGLPLPGGQLPHRRDGSNRVQRGLGSPVAGIVDLSLGPERSSAEKPGQAGAPNPNRGIRGQAAGVLHSGLSPAARSLSPDVHGRGCPPGFSAPQQDALTEFCASRAEIGSAGTASGSISGTAPGEGRAPTNTNGFIAAVPASVPLRVTSLAKATAVGRVS</sequence>
<dbReference type="AlphaFoldDB" id="A0A8J4FJA6"/>
<feature type="compositionally biased region" description="Basic and acidic residues" evidence="1">
    <location>
        <begin position="17"/>
        <end position="26"/>
    </location>
</feature>
<comment type="caution">
    <text evidence="2">The sequence shown here is derived from an EMBL/GenBank/DDBJ whole genome shotgun (WGS) entry which is preliminary data.</text>
</comment>
<reference evidence="2" key="1">
    <citation type="journal article" date="2021" name="Proc. Natl. Acad. Sci. U.S.A.">
        <title>Three genomes in the algal genus Volvox reveal the fate of a haploid sex-determining region after a transition to homothallism.</title>
        <authorList>
            <person name="Yamamoto K."/>
            <person name="Hamaji T."/>
            <person name="Kawai-Toyooka H."/>
            <person name="Matsuzaki R."/>
            <person name="Takahashi F."/>
            <person name="Nishimura Y."/>
            <person name="Kawachi M."/>
            <person name="Noguchi H."/>
            <person name="Minakuchi Y."/>
            <person name="Umen J.G."/>
            <person name="Toyoda A."/>
            <person name="Nozaki H."/>
        </authorList>
    </citation>
    <scope>NUCLEOTIDE SEQUENCE</scope>
    <source>
        <strain evidence="3">NIES-3785</strain>
        <strain evidence="2">NIES-3786</strain>
    </source>
</reference>
<dbReference type="OrthoDB" id="545510at2759"/>
<feature type="compositionally biased region" description="Polar residues" evidence="1">
    <location>
        <begin position="370"/>
        <end position="384"/>
    </location>
</feature>
<dbReference type="EMBL" id="BNCP01000004">
    <property type="protein sequence ID" value="GIL73110.1"/>
    <property type="molecule type" value="Genomic_DNA"/>
</dbReference>